<protein>
    <submittedName>
        <fullName evidence="3">Uncharacterized protein</fullName>
    </submittedName>
</protein>
<feature type="transmembrane region" description="Helical" evidence="2">
    <location>
        <begin position="336"/>
        <end position="360"/>
    </location>
</feature>
<evidence type="ECO:0000256" key="1">
    <source>
        <dbReference type="SAM" id="MobiDB-lite"/>
    </source>
</evidence>
<keyword evidence="2" id="KW-0812">Transmembrane</keyword>
<feature type="transmembrane region" description="Helical" evidence="2">
    <location>
        <begin position="303"/>
        <end position="324"/>
    </location>
</feature>
<accession>A0A1X0NTC9</accession>
<comment type="caution">
    <text evidence="3">The sequence shown here is derived from an EMBL/GenBank/DDBJ whole genome shotgun (WGS) entry which is preliminary data.</text>
</comment>
<feature type="region of interest" description="Disordered" evidence="1">
    <location>
        <begin position="1"/>
        <end position="20"/>
    </location>
</feature>
<dbReference type="GeneID" id="39987065"/>
<name>A0A1X0NTC9_9TRYP</name>
<feature type="transmembrane region" description="Helical" evidence="2">
    <location>
        <begin position="534"/>
        <end position="553"/>
    </location>
</feature>
<feature type="compositionally biased region" description="Low complexity" evidence="1">
    <location>
        <begin position="51"/>
        <end position="88"/>
    </location>
</feature>
<dbReference type="RefSeq" id="XP_028881505.1">
    <property type="nucleotide sequence ID" value="XM_029027285.1"/>
</dbReference>
<feature type="transmembrane region" description="Helical" evidence="2">
    <location>
        <begin position="565"/>
        <end position="588"/>
    </location>
</feature>
<evidence type="ECO:0000256" key="2">
    <source>
        <dbReference type="SAM" id="Phobius"/>
    </source>
</evidence>
<feature type="transmembrane region" description="Helical" evidence="2">
    <location>
        <begin position="381"/>
        <end position="399"/>
    </location>
</feature>
<feature type="transmembrane region" description="Helical" evidence="2">
    <location>
        <begin position="594"/>
        <end position="612"/>
    </location>
</feature>
<feature type="region of interest" description="Disordered" evidence="1">
    <location>
        <begin position="48"/>
        <end position="88"/>
    </location>
</feature>
<sequence>MDPERDVRNSGVEEESAQATAMTPPVFFHLNMREITNALLVPSDALSAKLQKQQQQQVQQNNNNNNNSNSNSSSSKPNNSNSNNNAVDVDDVYVGSYGSVVDVGSLSRSQRYHRHHNTLKAAVLQSPDSTYYVEETLLIGSVGSIGRRGGLLDTSGYPNSEQRRGLTSIPKTTTSIPASIPIPTTTAQSINSTDSSPIMRSAPLPVNPSSTARTQQGTEFSCTPSLRSVTFLVRKPSKSDPTVDAGSEDDGELERPLMPDNTTNGTRKKKKKSVRFPENVIKSVSFVQADDQLHLLVQYNRPWYAHLVLVIASAFFVLHWGFIARVTNYSTFTERIGVSAVISFVAFGFAAAYLLCFLALSWRPDREEREYLFDFSRNRSVIYVITAGVIAQLCLVCAFMFCVNVVGLVCFCCFPLILTYLYEEYKKHSVSVLDAVGCVLVVSSIVVFTVGAEVRGGGPYTRVLTVVFGMVGGIAMAFFLFQLRTVSRHVSNLFVMSSTITITTLVLAFISYATNGFTIPIGESHRPLTEISSSDFLNIILSALFLFLSWFAYHWSSLFFDRMTLSGSFSLGGPISLLVFFLLSLPTAALPYEIAGGVAMGIGCALVLYSGYRFRQSVEVRIELEQE</sequence>
<organism evidence="3 4">
    <name type="scientific">Trypanosoma theileri</name>
    <dbReference type="NCBI Taxonomy" id="67003"/>
    <lineage>
        <taxon>Eukaryota</taxon>
        <taxon>Discoba</taxon>
        <taxon>Euglenozoa</taxon>
        <taxon>Kinetoplastea</taxon>
        <taxon>Metakinetoplastina</taxon>
        <taxon>Trypanosomatida</taxon>
        <taxon>Trypanosomatidae</taxon>
        <taxon>Trypanosoma</taxon>
    </lineage>
</organism>
<dbReference type="OrthoDB" id="252086at2759"/>
<keyword evidence="4" id="KW-1185">Reference proteome</keyword>
<feature type="transmembrane region" description="Helical" evidence="2">
    <location>
        <begin position="405"/>
        <end position="422"/>
    </location>
</feature>
<evidence type="ECO:0000313" key="3">
    <source>
        <dbReference type="EMBL" id="ORC87439.1"/>
    </source>
</evidence>
<dbReference type="Proteomes" id="UP000192257">
    <property type="component" value="Unassembled WGS sequence"/>
</dbReference>
<keyword evidence="2" id="KW-0472">Membrane</keyword>
<feature type="transmembrane region" description="Helical" evidence="2">
    <location>
        <begin position="493"/>
        <end position="514"/>
    </location>
</feature>
<keyword evidence="2" id="KW-1133">Transmembrane helix</keyword>
<feature type="transmembrane region" description="Helical" evidence="2">
    <location>
        <begin position="429"/>
        <end position="451"/>
    </location>
</feature>
<dbReference type="AlphaFoldDB" id="A0A1X0NTC9"/>
<dbReference type="VEuPathDB" id="TriTrypDB:TM35_000222380"/>
<proteinExistence type="predicted"/>
<dbReference type="EMBL" id="NBCO01000022">
    <property type="protein sequence ID" value="ORC87439.1"/>
    <property type="molecule type" value="Genomic_DNA"/>
</dbReference>
<gene>
    <name evidence="3" type="ORF">TM35_000222380</name>
</gene>
<feature type="region of interest" description="Disordered" evidence="1">
    <location>
        <begin position="236"/>
        <end position="272"/>
    </location>
</feature>
<evidence type="ECO:0000313" key="4">
    <source>
        <dbReference type="Proteomes" id="UP000192257"/>
    </source>
</evidence>
<feature type="region of interest" description="Disordered" evidence="1">
    <location>
        <begin position="171"/>
        <end position="196"/>
    </location>
</feature>
<reference evidence="3 4" key="1">
    <citation type="submission" date="2017-03" db="EMBL/GenBank/DDBJ databases">
        <title>An alternative strategy for trypanosome survival in the mammalian bloodstream revealed through genome and transcriptome analysis of the ubiquitous bovine parasite Trypanosoma (Megatrypanum) theileri.</title>
        <authorList>
            <person name="Kelly S."/>
            <person name="Ivens A."/>
            <person name="Mott A."/>
            <person name="O'Neill E."/>
            <person name="Emms D."/>
            <person name="Macleod O."/>
            <person name="Voorheis P."/>
            <person name="Matthews J."/>
            <person name="Matthews K."/>
            <person name="Carrington M."/>
        </authorList>
    </citation>
    <scope>NUCLEOTIDE SEQUENCE [LARGE SCALE GENOMIC DNA]</scope>
    <source>
        <strain evidence="3">Edinburgh</strain>
    </source>
</reference>
<feature type="transmembrane region" description="Helical" evidence="2">
    <location>
        <begin position="463"/>
        <end position="481"/>
    </location>
</feature>